<feature type="region of interest" description="Disordered" evidence="1">
    <location>
        <begin position="136"/>
        <end position="157"/>
    </location>
</feature>
<dbReference type="InParanoid" id="A0A2S8SVB3"/>
<sequence>MHPGNLQNSDSQAKQWPDFYSILGSSPETDSETLRRSINTLYVKANEQSDHRELNTRFYNQVLTQKVLPQCRRILLNDQVRQAYNQQWYLHRDGAETALSYQDFIREVSKDANTANTLLLSEDEISILPGFGTEHSTAHSTARKTTAGSPQTAGSSSEVVEAEEVIEAPQDSSIAPAAPLTSSAFVVAPASPRVRADKKGFPILPALAALLVIGLGGFFWNSSRQAQELDEADPLFNRLDQVAKSKAVQPAADSAVVAPLDHPLLHLNTLVLNADFETGQLSPWVVTNKQAYVEAAPLHDAKSGSNILTFWDTVPYEATARQTISGLRAGKYTLRAWTQRTGGQQRAEMSVSGYGGPTRTITLPNQPTWTLAIIRDIDVKIDQCTINFSAKAPATKHVQIDGVEFFRQ</sequence>
<evidence type="ECO:0000256" key="1">
    <source>
        <dbReference type="SAM" id="MobiDB-lite"/>
    </source>
</evidence>
<accession>A0A2S8SVB3</accession>
<evidence type="ECO:0000313" key="2">
    <source>
        <dbReference type="EMBL" id="PQV64740.1"/>
    </source>
</evidence>
<dbReference type="AlphaFoldDB" id="A0A2S8SVB3"/>
<feature type="compositionally biased region" description="Polar residues" evidence="1">
    <location>
        <begin position="136"/>
        <end position="152"/>
    </location>
</feature>
<name>A0A2S8SVB3_9BACT</name>
<dbReference type="Gene3D" id="2.60.120.260">
    <property type="entry name" value="Galactose-binding domain-like"/>
    <property type="match status" value="1"/>
</dbReference>
<protein>
    <submittedName>
        <fullName evidence="2">Uncharacterized protein</fullName>
    </submittedName>
</protein>
<evidence type="ECO:0000313" key="3">
    <source>
        <dbReference type="Proteomes" id="UP000237684"/>
    </source>
</evidence>
<keyword evidence="3" id="KW-1185">Reference proteome</keyword>
<proteinExistence type="predicted"/>
<reference evidence="2 3" key="1">
    <citation type="journal article" date="2018" name="Syst. Appl. Microbiol.">
        <title>Abditibacterium utsteinense sp. nov., the first cultivated member of candidate phylum FBP, isolated from ice-free Antarctic soil samples.</title>
        <authorList>
            <person name="Tahon G."/>
            <person name="Tytgat B."/>
            <person name="Lebbe L."/>
            <person name="Carlier A."/>
            <person name="Willems A."/>
        </authorList>
    </citation>
    <scope>NUCLEOTIDE SEQUENCE [LARGE SCALE GENOMIC DNA]</scope>
    <source>
        <strain evidence="2 3">LMG 29911</strain>
    </source>
</reference>
<dbReference type="EMBL" id="NIGF01000003">
    <property type="protein sequence ID" value="PQV64740.1"/>
    <property type="molecule type" value="Genomic_DNA"/>
</dbReference>
<comment type="caution">
    <text evidence="2">The sequence shown here is derived from an EMBL/GenBank/DDBJ whole genome shotgun (WGS) entry which is preliminary data.</text>
</comment>
<dbReference type="RefSeq" id="WP_105482632.1">
    <property type="nucleotide sequence ID" value="NZ_NIGF01000003.1"/>
</dbReference>
<gene>
    <name evidence="2" type="ORF">B1R32_1037</name>
</gene>
<dbReference type="OrthoDB" id="9768786at2"/>
<dbReference type="Proteomes" id="UP000237684">
    <property type="component" value="Unassembled WGS sequence"/>
</dbReference>
<organism evidence="2 3">
    <name type="scientific">Abditibacterium utsteinense</name>
    <dbReference type="NCBI Taxonomy" id="1960156"/>
    <lineage>
        <taxon>Bacteria</taxon>
        <taxon>Pseudomonadati</taxon>
        <taxon>Abditibacteriota</taxon>
        <taxon>Abditibacteriia</taxon>
        <taxon>Abditibacteriales</taxon>
        <taxon>Abditibacteriaceae</taxon>
        <taxon>Abditibacterium</taxon>
    </lineage>
</organism>